<keyword evidence="4" id="KW-1185">Reference proteome</keyword>
<dbReference type="EMBL" id="CAJVPL010001739">
    <property type="protein sequence ID" value="CAG8585513.1"/>
    <property type="molecule type" value="Genomic_DNA"/>
</dbReference>
<accession>A0A9N9G747</accession>
<gene>
    <name evidence="3" type="ORF">AGERDE_LOCUS8343</name>
</gene>
<dbReference type="AlphaFoldDB" id="A0A9N9G747"/>
<feature type="region of interest" description="Disordered" evidence="1">
    <location>
        <begin position="113"/>
        <end position="150"/>
    </location>
</feature>
<evidence type="ECO:0000256" key="1">
    <source>
        <dbReference type="SAM" id="MobiDB-lite"/>
    </source>
</evidence>
<evidence type="ECO:0000313" key="3">
    <source>
        <dbReference type="EMBL" id="CAG8585513.1"/>
    </source>
</evidence>
<keyword evidence="2" id="KW-1133">Transmembrane helix</keyword>
<proteinExistence type="predicted"/>
<evidence type="ECO:0000256" key="2">
    <source>
        <dbReference type="SAM" id="Phobius"/>
    </source>
</evidence>
<feature type="compositionally biased region" description="Polar residues" evidence="1">
    <location>
        <begin position="124"/>
        <end position="139"/>
    </location>
</feature>
<protein>
    <submittedName>
        <fullName evidence="3">10672_t:CDS:1</fullName>
    </submittedName>
</protein>
<sequence length="386" mass="44190">MPSDPQNSDYVYHFDAANSSSWPSFSNTRQQPNTLPIASSSSARPPPPSYEEAISEPELPSRIVLSSVASENVSELIQVVVEPPSNSNDNNTRETQPLLSDTRQELKSIISATNSKLSEESRSLDNNSNNTSNGEAQQPQFPPPGYSLSDATFERTQEGVFSDDDKLNKESESLFRFFQAHNDKPQMAVSILGYHEESRSEHYFYTDDQGVRQSGTRHYTEQVTDFHLNLEVTEYISDYGKITTVPEKNKPTKEIKELLEEYIKHKNSLKEIEMRKMVKWEYEGISKAITAAIRSQGYSKYLTISYPLRNHIVTVHSNTKLSRFARHPVTKFLCILSCLWIIFLPLSWLYKKSFKNQLRSEFQVNIPAGQWFNQNVQTIVATVRWL</sequence>
<feature type="transmembrane region" description="Helical" evidence="2">
    <location>
        <begin position="329"/>
        <end position="350"/>
    </location>
</feature>
<dbReference type="PANTHER" id="PTHR37848">
    <property type="entry name" value="EXPRESSED PROTEIN"/>
    <property type="match status" value="1"/>
</dbReference>
<comment type="caution">
    <text evidence="3">The sequence shown here is derived from an EMBL/GenBank/DDBJ whole genome shotgun (WGS) entry which is preliminary data.</text>
</comment>
<feature type="region of interest" description="Disordered" evidence="1">
    <location>
        <begin position="81"/>
        <end position="101"/>
    </location>
</feature>
<dbReference type="PANTHER" id="PTHR37848:SF1">
    <property type="entry name" value="SUN DOMAIN-CONTAINING PROTEIN"/>
    <property type="match status" value="1"/>
</dbReference>
<dbReference type="OrthoDB" id="203796at2759"/>
<evidence type="ECO:0000313" key="4">
    <source>
        <dbReference type="Proteomes" id="UP000789831"/>
    </source>
</evidence>
<feature type="compositionally biased region" description="Polar residues" evidence="1">
    <location>
        <begin position="84"/>
        <end position="101"/>
    </location>
</feature>
<feature type="compositionally biased region" description="Polar residues" evidence="1">
    <location>
        <begin position="20"/>
        <end position="34"/>
    </location>
</feature>
<keyword evidence="2" id="KW-0812">Transmembrane</keyword>
<dbReference type="Proteomes" id="UP000789831">
    <property type="component" value="Unassembled WGS sequence"/>
</dbReference>
<feature type="region of interest" description="Disordered" evidence="1">
    <location>
        <begin position="20"/>
        <end position="60"/>
    </location>
</feature>
<name>A0A9N9G747_9GLOM</name>
<organism evidence="3 4">
    <name type="scientific">Ambispora gerdemannii</name>
    <dbReference type="NCBI Taxonomy" id="144530"/>
    <lineage>
        <taxon>Eukaryota</taxon>
        <taxon>Fungi</taxon>
        <taxon>Fungi incertae sedis</taxon>
        <taxon>Mucoromycota</taxon>
        <taxon>Glomeromycotina</taxon>
        <taxon>Glomeromycetes</taxon>
        <taxon>Archaeosporales</taxon>
        <taxon>Ambisporaceae</taxon>
        <taxon>Ambispora</taxon>
    </lineage>
</organism>
<keyword evidence="2" id="KW-0472">Membrane</keyword>
<reference evidence="3" key="1">
    <citation type="submission" date="2021-06" db="EMBL/GenBank/DDBJ databases">
        <authorList>
            <person name="Kallberg Y."/>
            <person name="Tangrot J."/>
            <person name="Rosling A."/>
        </authorList>
    </citation>
    <scope>NUCLEOTIDE SEQUENCE</scope>
    <source>
        <strain evidence="3">MT106</strain>
    </source>
</reference>